<sequence length="146" mass="15896">MVNIKSALLSVTLILALTFSAITIAQTHIIKSIGTAFNPIIVFAEPGDTITWINMPAHNTKSINGLIPQAAKPWQSQMGQDFSVTLEEEGIYLYECNPHLSFGMAGAIVVGEPKNLAELEKKVNYTHGAIQRVFRKTKEAIATTGQ</sequence>
<name>A0A0E2Z5V0_9GAMM</name>
<dbReference type="Proteomes" id="UP000028839">
    <property type="component" value="Unassembled WGS sequence"/>
</dbReference>
<evidence type="ECO:0000259" key="8">
    <source>
        <dbReference type="Pfam" id="PF00127"/>
    </source>
</evidence>
<keyword evidence="5" id="KW-0249">Electron transport</keyword>
<evidence type="ECO:0000256" key="7">
    <source>
        <dbReference type="PIRSR" id="PIRSR602386-1"/>
    </source>
</evidence>
<evidence type="ECO:0000256" key="2">
    <source>
        <dbReference type="ARBA" id="ARBA00022448"/>
    </source>
</evidence>
<evidence type="ECO:0000256" key="4">
    <source>
        <dbReference type="ARBA" id="ARBA00022764"/>
    </source>
</evidence>
<evidence type="ECO:0000256" key="6">
    <source>
        <dbReference type="ARBA" id="ARBA00023008"/>
    </source>
</evidence>
<dbReference type="GO" id="GO:0009055">
    <property type="term" value="F:electron transfer activity"/>
    <property type="evidence" value="ECO:0007669"/>
    <property type="project" value="InterPro"/>
</dbReference>
<dbReference type="Gene3D" id="2.60.40.420">
    <property type="entry name" value="Cupredoxins - blue copper proteins"/>
    <property type="match status" value="1"/>
</dbReference>
<reference evidence="9 10" key="1">
    <citation type="submission" date="2014-07" db="EMBL/GenBank/DDBJ databases">
        <title>Comparative analysis of Nitrosococcus oceani genome inventories of strains from Pacific and Atlantic gyres.</title>
        <authorList>
            <person name="Lim C.K."/>
            <person name="Wang L."/>
            <person name="Sayavedra-Soto L.A."/>
            <person name="Klotz M.G."/>
        </authorList>
    </citation>
    <scope>NUCLEOTIDE SEQUENCE [LARGE SCALE GENOMIC DNA]</scope>
    <source>
        <strain evidence="9 10">C-27</strain>
    </source>
</reference>
<dbReference type="InterPro" id="IPR002386">
    <property type="entry name" value="Amicyanin/Pseudoazurin"/>
</dbReference>
<evidence type="ECO:0000256" key="1">
    <source>
        <dbReference type="ARBA" id="ARBA00004418"/>
    </source>
</evidence>
<feature type="binding site" evidence="7">
    <location>
        <position position="96"/>
    </location>
    <ligand>
        <name>Cu cation</name>
        <dbReference type="ChEBI" id="CHEBI:23378"/>
    </ligand>
</feature>
<dbReference type="HOGENOM" id="CLU_124330_1_0_6"/>
<dbReference type="PRINTS" id="PR00155">
    <property type="entry name" value="AMICYANIN"/>
</dbReference>
<dbReference type="Pfam" id="PF00127">
    <property type="entry name" value="Copper-bind"/>
    <property type="match status" value="1"/>
</dbReference>
<keyword evidence="4" id="KW-0574">Periplasm</keyword>
<dbReference type="EMBL" id="JPGN01000009">
    <property type="protein sequence ID" value="KFI20746.1"/>
    <property type="molecule type" value="Genomic_DNA"/>
</dbReference>
<evidence type="ECO:0000256" key="3">
    <source>
        <dbReference type="ARBA" id="ARBA00022723"/>
    </source>
</evidence>
<evidence type="ECO:0000313" key="9">
    <source>
        <dbReference type="EMBL" id="KFI20746.1"/>
    </source>
</evidence>
<dbReference type="InterPro" id="IPR008972">
    <property type="entry name" value="Cupredoxin"/>
</dbReference>
<dbReference type="InterPro" id="IPR000923">
    <property type="entry name" value="BlueCu_1"/>
</dbReference>
<protein>
    <submittedName>
        <fullName evidence="9">Copper-binding protein</fullName>
    </submittedName>
</protein>
<comment type="subcellular location">
    <subcellularLocation>
        <location evidence="1">Periplasm</location>
    </subcellularLocation>
</comment>
<proteinExistence type="predicted"/>
<dbReference type="GO" id="GO:0042597">
    <property type="term" value="C:periplasmic space"/>
    <property type="evidence" value="ECO:0007669"/>
    <property type="project" value="UniProtKB-SubCell"/>
</dbReference>
<dbReference type="OrthoDB" id="9757546at2"/>
<feature type="binding site" evidence="7">
    <location>
        <position position="58"/>
    </location>
    <ligand>
        <name>Cu cation</name>
        <dbReference type="ChEBI" id="CHEBI:23378"/>
    </ligand>
</feature>
<dbReference type="AlphaFoldDB" id="A0A0E2Z5V0"/>
<evidence type="ECO:0000313" key="10">
    <source>
        <dbReference type="Proteomes" id="UP000028839"/>
    </source>
</evidence>
<accession>A0A0E2Z5V0</accession>
<dbReference type="SUPFAM" id="SSF49503">
    <property type="entry name" value="Cupredoxins"/>
    <property type="match status" value="1"/>
</dbReference>
<feature type="domain" description="Blue (type 1) copper" evidence="8">
    <location>
        <begin position="35"/>
        <end position="110"/>
    </location>
</feature>
<keyword evidence="2" id="KW-0813">Transport</keyword>
<comment type="cofactor">
    <cofactor evidence="7">
        <name>Cu cation</name>
        <dbReference type="ChEBI" id="CHEBI:23378"/>
    </cofactor>
    <text evidence="7">Binds 1 copper ion per subunit.</text>
</comment>
<comment type="caution">
    <text evidence="9">The sequence shown here is derived from an EMBL/GenBank/DDBJ whole genome shotgun (WGS) entry which is preliminary data.</text>
</comment>
<organism evidence="9 10">
    <name type="scientific">Nitrosococcus oceani C-27</name>
    <dbReference type="NCBI Taxonomy" id="314279"/>
    <lineage>
        <taxon>Bacteria</taxon>
        <taxon>Pseudomonadati</taxon>
        <taxon>Pseudomonadota</taxon>
        <taxon>Gammaproteobacteria</taxon>
        <taxon>Chromatiales</taxon>
        <taxon>Chromatiaceae</taxon>
        <taxon>Nitrosococcus</taxon>
    </lineage>
</organism>
<dbReference type="CDD" id="cd04218">
    <property type="entry name" value="Pseudoazurin"/>
    <property type="match status" value="1"/>
</dbReference>
<keyword evidence="6 7" id="KW-0186">Copper</keyword>
<feature type="binding site" evidence="7">
    <location>
        <position position="99"/>
    </location>
    <ligand>
        <name>Cu cation</name>
        <dbReference type="ChEBI" id="CHEBI:23378"/>
    </ligand>
</feature>
<evidence type="ECO:0000256" key="5">
    <source>
        <dbReference type="ARBA" id="ARBA00022982"/>
    </source>
</evidence>
<feature type="binding site" evidence="7">
    <location>
        <position position="104"/>
    </location>
    <ligand>
        <name>Cu cation</name>
        <dbReference type="ChEBI" id="CHEBI:23378"/>
    </ligand>
</feature>
<dbReference type="GO" id="GO:0005507">
    <property type="term" value="F:copper ion binding"/>
    <property type="evidence" value="ECO:0007669"/>
    <property type="project" value="InterPro"/>
</dbReference>
<keyword evidence="3 7" id="KW-0479">Metal-binding</keyword>
<gene>
    <name evidence="9" type="ORF">IB75_01345</name>
</gene>
<dbReference type="InterPro" id="IPR012745">
    <property type="entry name" value="Pseudoazurin"/>
</dbReference>